<dbReference type="KEGG" id="ftj:FTUN_5606"/>
<feature type="domain" description="CheB-type methylesterase" evidence="8">
    <location>
        <begin position="204"/>
        <end position="400"/>
    </location>
</feature>
<evidence type="ECO:0000256" key="6">
    <source>
        <dbReference type="SAM" id="MobiDB-lite"/>
    </source>
</evidence>
<dbReference type="AlphaFoldDB" id="A0A6M5YXB0"/>
<feature type="compositionally biased region" description="Low complexity" evidence="6">
    <location>
        <begin position="180"/>
        <end position="196"/>
    </location>
</feature>
<feature type="modified residue" description="4-aspartylphosphate" evidence="3 5">
    <location>
        <position position="59"/>
    </location>
</feature>
<name>A0A6M5YXB0_9BACT</name>
<comment type="similarity">
    <text evidence="3">Belongs to the CheB family.</text>
</comment>
<dbReference type="InterPro" id="IPR001789">
    <property type="entry name" value="Sig_transdc_resp-reg_receiver"/>
</dbReference>
<evidence type="ECO:0000256" key="3">
    <source>
        <dbReference type="HAMAP-Rule" id="MF_00099"/>
    </source>
</evidence>
<comment type="function">
    <text evidence="3">Involved in chemotaxis. Part of a chemotaxis signal transduction system that modulates chemotaxis in response to various stimuli. Catalyzes the demethylation of specific methylglutamate residues introduced into the chemoreceptors (methyl-accepting chemotaxis proteins or MCP) by CheR. Also mediates the irreversible deamidation of specific glutamine residues to glutamic acid.</text>
</comment>
<dbReference type="GO" id="GO:0005737">
    <property type="term" value="C:cytoplasm"/>
    <property type="evidence" value="ECO:0007669"/>
    <property type="project" value="UniProtKB-SubCell"/>
</dbReference>
<protein>
    <recommendedName>
        <fullName evidence="3">Protein-glutamate methylesterase/protein-glutamine glutaminase</fullName>
        <ecNumber evidence="3">3.1.1.61</ecNumber>
        <ecNumber evidence="3">3.5.1.44</ecNumber>
    </recommendedName>
</protein>
<evidence type="ECO:0000259" key="7">
    <source>
        <dbReference type="PROSITE" id="PS50110"/>
    </source>
</evidence>
<dbReference type="EC" id="3.5.1.44" evidence="3"/>
<sequence>MTGARKVRVMVVDDSIVIRGVLSDVISSDPALEVAGTAVNGAQALERLPRLHPDLITLDIEMPEMDGLEALTAVRRLHPRLPVIMFSTLTQRGATATIEALTRGASDYVTKPTNVGSMAGARQAIRDQLIPKIKSLCARLVNDSARLPPLSGIRTSPLPAVARVAAPPLSGIRTLPLPAAARAGSPSGSGVRPPTGLSGIRTLPRAGRGRVEVVVIGVSTGGPNALAHVLPELPADFPVPVLIVQHMPPVFTNLLAERLGKASRIPIKEAAGGERLAPRRGWLAPGGYHLEIAPAPPGWALRLQQEAVENSCRPAADVLFRSAATAFGPGALGVVMTGMGQDGLKGCEAIRAGGGQVIVQDEDTSVVWGMPGSIVRAGLADNVVPLDQLAGEIVRRVRAGRDAGAPV</sequence>
<dbReference type="PIRSF" id="PIRSF000876">
    <property type="entry name" value="RR_chemtxs_CheB"/>
    <property type="match status" value="1"/>
</dbReference>
<dbReference type="SMART" id="SM00448">
    <property type="entry name" value="REC"/>
    <property type="match status" value="1"/>
</dbReference>
<dbReference type="InterPro" id="IPR000673">
    <property type="entry name" value="Sig_transdc_resp-reg_Me-estase"/>
</dbReference>
<feature type="active site" evidence="3 4">
    <location>
        <position position="246"/>
    </location>
</feature>
<dbReference type="RefSeq" id="WP_227254444.1">
    <property type="nucleotide sequence ID" value="NZ_CP053452.2"/>
</dbReference>
<dbReference type="Pfam" id="PF00072">
    <property type="entry name" value="Response_reg"/>
    <property type="match status" value="1"/>
</dbReference>
<dbReference type="InterPro" id="IPR035909">
    <property type="entry name" value="CheB_C"/>
</dbReference>
<dbReference type="Gene3D" id="3.40.50.180">
    <property type="entry name" value="Methylesterase CheB, C-terminal domain"/>
    <property type="match status" value="1"/>
</dbReference>
<reference evidence="10" key="1">
    <citation type="submission" date="2020-05" db="EMBL/GenBank/DDBJ databases">
        <title>Frigoriglobus tundricola gen. nov., sp. nov., a psychrotolerant cellulolytic planctomycete of the family Gemmataceae with two divergent copies of 16S rRNA gene.</title>
        <authorList>
            <person name="Kulichevskaya I.S."/>
            <person name="Ivanova A.A."/>
            <person name="Naumoff D.G."/>
            <person name="Beletsky A.V."/>
            <person name="Rijpstra W.I.C."/>
            <person name="Sinninghe Damste J.S."/>
            <person name="Mardanov A.V."/>
            <person name="Ravin N.V."/>
            <person name="Dedysh S.N."/>
        </authorList>
    </citation>
    <scope>NUCLEOTIDE SEQUENCE [LARGE SCALE GENOMIC DNA]</scope>
    <source>
        <strain evidence="10">PL17</strain>
    </source>
</reference>
<feature type="active site" evidence="3 4">
    <location>
        <position position="342"/>
    </location>
</feature>
<feature type="active site" evidence="3 4">
    <location>
        <position position="219"/>
    </location>
</feature>
<evidence type="ECO:0000256" key="2">
    <source>
        <dbReference type="ARBA" id="ARBA00048267"/>
    </source>
</evidence>
<dbReference type="GO" id="GO:0000156">
    <property type="term" value="F:phosphorelay response regulator activity"/>
    <property type="evidence" value="ECO:0007669"/>
    <property type="project" value="InterPro"/>
</dbReference>
<organism evidence="9 10">
    <name type="scientific">Frigoriglobus tundricola</name>
    <dbReference type="NCBI Taxonomy" id="2774151"/>
    <lineage>
        <taxon>Bacteria</taxon>
        <taxon>Pseudomonadati</taxon>
        <taxon>Planctomycetota</taxon>
        <taxon>Planctomycetia</taxon>
        <taxon>Gemmatales</taxon>
        <taxon>Gemmataceae</taxon>
        <taxon>Frigoriglobus</taxon>
    </lineage>
</organism>
<dbReference type="PROSITE" id="PS50110">
    <property type="entry name" value="RESPONSE_REGULATORY"/>
    <property type="match status" value="1"/>
</dbReference>
<feature type="domain" description="Response regulatory" evidence="7">
    <location>
        <begin position="8"/>
        <end position="126"/>
    </location>
</feature>
<comment type="PTM">
    <text evidence="3">Phosphorylated by CheA. Phosphorylation of the N-terminal regulatory domain activates the methylesterase activity.</text>
</comment>
<dbReference type="PANTHER" id="PTHR42872">
    <property type="entry name" value="PROTEIN-GLUTAMATE METHYLESTERASE/PROTEIN-GLUTAMINE GLUTAMINASE"/>
    <property type="match status" value="1"/>
</dbReference>
<dbReference type="CDD" id="cd16432">
    <property type="entry name" value="CheB_Rec"/>
    <property type="match status" value="1"/>
</dbReference>
<dbReference type="SUPFAM" id="SSF52172">
    <property type="entry name" value="CheY-like"/>
    <property type="match status" value="1"/>
</dbReference>
<feature type="region of interest" description="Disordered" evidence="6">
    <location>
        <begin position="180"/>
        <end position="202"/>
    </location>
</feature>
<dbReference type="EMBL" id="CP053452">
    <property type="protein sequence ID" value="QJW98026.1"/>
    <property type="molecule type" value="Genomic_DNA"/>
</dbReference>
<dbReference type="EC" id="3.1.1.61" evidence="3"/>
<dbReference type="Gene3D" id="3.40.50.2300">
    <property type="match status" value="1"/>
</dbReference>
<dbReference type="GO" id="GO:0050568">
    <property type="term" value="F:protein-glutamine glutaminase activity"/>
    <property type="evidence" value="ECO:0007669"/>
    <property type="project" value="UniProtKB-UniRule"/>
</dbReference>
<dbReference type="PANTHER" id="PTHR42872:SF3">
    <property type="entry name" value="PROTEIN-GLUTAMATE METHYLESTERASE_PROTEIN-GLUTAMINE GLUTAMINASE 1"/>
    <property type="match status" value="1"/>
</dbReference>
<evidence type="ECO:0000313" key="9">
    <source>
        <dbReference type="EMBL" id="QJW98026.1"/>
    </source>
</evidence>
<evidence type="ECO:0000313" key="10">
    <source>
        <dbReference type="Proteomes" id="UP000503447"/>
    </source>
</evidence>
<accession>A0A6M5YXB0</accession>
<evidence type="ECO:0000256" key="5">
    <source>
        <dbReference type="PROSITE-ProRule" id="PRU00169"/>
    </source>
</evidence>
<evidence type="ECO:0000256" key="4">
    <source>
        <dbReference type="PROSITE-ProRule" id="PRU00050"/>
    </source>
</evidence>
<comment type="catalytic activity">
    <reaction evidence="3">
        <text>L-glutaminyl-[protein] + H2O = L-glutamyl-[protein] + NH4(+)</text>
        <dbReference type="Rhea" id="RHEA:16441"/>
        <dbReference type="Rhea" id="RHEA-COMP:10207"/>
        <dbReference type="Rhea" id="RHEA-COMP:10208"/>
        <dbReference type="ChEBI" id="CHEBI:15377"/>
        <dbReference type="ChEBI" id="CHEBI:28938"/>
        <dbReference type="ChEBI" id="CHEBI:29973"/>
        <dbReference type="ChEBI" id="CHEBI:30011"/>
        <dbReference type="EC" id="3.5.1.44"/>
    </reaction>
</comment>
<dbReference type="InterPro" id="IPR008248">
    <property type="entry name" value="CheB-like"/>
</dbReference>
<gene>
    <name evidence="3" type="primary">cheB</name>
    <name evidence="9" type="ORF">FTUN_5606</name>
</gene>
<keyword evidence="1 3" id="KW-0378">Hydrolase</keyword>
<dbReference type="CDD" id="cd17541">
    <property type="entry name" value="REC_CheB-like"/>
    <property type="match status" value="1"/>
</dbReference>
<dbReference type="HAMAP" id="MF_00099">
    <property type="entry name" value="CheB_chemtxs"/>
    <property type="match status" value="1"/>
</dbReference>
<dbReference type="PROSITE" id="PS50122">
    <property type="entry name" value="CHEB"/>
    <property type="match status" value="1"/>
</dbReference>
<keyword evidence="3 5" id="KW-0597">Phosphoprotein</keyword>
<keyword evidence="3" id="KW-0963">Cytoplasm</keyword>
<keyword evidence="10" id="KW-1185">Reference proteome</keyword>
<proteinExistence type="inferred from homology"/>
<comment type="subcellular location">
    <subcellularLocation>
        <location evidence="3">Cytoplasm</location>
    </subcellularLocation>
</comment>
<evidence type="ECO:0000256" key="1">
    <source>
        <dbReference type="ARBA" id="ARBA00022801"/>
    </source>
</evidence>
<comment type="domain">
    <text evidence="3">Contains a C-terminal catalytic domain, and an N-terminal region which modulates catalytic activity.</text>
</comment>
<dbReference type="InterPro" id="IPR011006">
    <property type="entry name" value="CheY-like_superfamily"/>
</dbReference>
<dbReference type="GO" id="GO:0008984">
    <property type="term" value="F:protein-glutamate methylesterase activity"/>
    <property type="evidence" value="ECO:0007669"/>
    <property type="project" value="UniProtKB-UniRule"/>
</dbReference>
<comment type="catalytic activity">
    <reaction evidence="2 3">
        <text>[protein]-L-glutamate 5-O-methyl ester + H2O = L-glutamyl-[protein] + methanol + H(+)</text>
        <dbReference type="Rhea" id="RHEA:23236"/>
        <dbReference type="Rhea" id="RHEA-COMP:10208"/>
        <dbReference type="Rhea" id="RHEA-COMP:10311"/>
        <dbReference type="ChEBI" id="CHEBI:15377"/>
        <dbReference type="ChEBI" id="CHEBI:15378"/>
        <dbReference type="ChEBI" id="CHEBI:17790"/>
        <dbReference type="ChEBI" id="CHEBI:29973"/>
        <dbReference type="ChEBI" id="CHEBI:82795"/>
        <dbReference type="EC" id="3.1.1.61"/>
    </reaction>
</comment>
<keyword evidence="3 4" id="KW-0145">Chemotaxis</keyword>
<dbReference type="Pfam" id="PF01339">
    <property type="entry name" value="CheB_methylest"/>
    <property type="match status" value="1"/>
</dbReference>
<dbReference type="SUPFAM" id="SSF52738">
    <property type="entry name" value="Methylesterase CheB, C-terminal domain"/>
    <property type="match status" value="1"/>
</dbReference>
<dbReference type="Proteomes" id="UP000503447">
    <property type="component" value="Chromosome"/>
</dbReference>
<dbReference type="GO" id="GO:0006935">
    <property type="term" value="P:chemotaxis"/>
    <property type="evidence" value="ECO:0007669"/>
    <property type="project" value="UniProtKB-UniRule"/>
</dbReference>
<evidence type="ECO:0000259" key="8">
    <source>
        <dbReference type="PROSITE" id="PS50122"/>
    </source>
</evidence>
<dbReference type="NCBIfam" id="NF001965">
    <property type="entry name" value="PRK00742.1"/>
    <property type="match status" value="1"/>
</dbReference>